<feature type="signal peptide" evidence="4">
    <location>
        <begin position="1"/>
        <end position="24"/>
    </location>
</feature>
<protein>
    <recommendedName>
        <fullName evidence="5">RING-type domain-containing protein</fullName>
    </recommendedName>
</protein>
<evidence type="ECO:0000256" key="4">
    <source>
        <dbReference type="SAM" id="SignalP"/>
    </source>
</evidence>
<dbReference type="AlphaFoldDB" id="A0A9D4UZG6"/>
<keyword evidence="3" id="KW-1133">Transmembrane helix</keyword>
<feature type="region of interest" description="Disordered" evidence="2">
    <location>
        <begin position="44"/>
        <end position="66"/>
    </location>
</feature>
<dbReference type="OrthoDB" id="8062037at2759"/>
<proteinExistence type="predicted"/>
<evidence type="ECO:0000259" key="5">
    <source>
        <dbReference type="PROSITE" id="PS50089"/>
    </source>
</evidence>
<keyword evidence="3" id="KW-0472">Membrane</keyword>
<evidence type="ECO:0000313" key="7">
    <source>
        <dbReference type="Proteomes" id="UP000886520"/>
    </source>
</evidence>
<dbReference type="Proteomes" id="UP000886520">
    <property type="component" value="Chromosome 8"/>
</dbReference>
<keyword evidence="3" id="KW-0812">Transmembrane</keyword>
<dbReference type="SUPFAM" id="SSF57850">
    <property type="entry name" value="RING/U-box"/>
    <property type="match status" value="1"/>
</dbReference>
<keyword evidence="1" id="KW-0479">Metal-binding</keyword>
<feature type="compositionally biased region" description="Polar residues" evidence="2">
    <location>
        <begin position="49"/>
        <end position="66"/>
    </location>
</feature>
<feature type="transmembrane region" description="Helical" evidence="3">
    <location>
        <begin position="83"/>
        <end position="103"/>
    </location>
</feature>
<keyword evidence="1" id="KW-0863">Zinc-finger</keyword>
<dbReference type="Gene3D" id="3.30.40.10">
    <property type="entry name" value="Zinc/RING finger domain, C3HC4 (zinc finger)"/>
    <property type="match status" value="1"/>
</dbReference>
<sequence>MRQMEKSNCLLLLVSFLIPLMNQALLIPACAAIRIKGREALDMAPPTYSPNQAPTSPADNTGAADQSDAQETLIRRGYRNITIVYVAGIVVCLSIFALTYYIAYKTIFLRSAAATNPRRVRDAELLENDSSGERSGGTDALRIASLQVLRYAGSFRKVAIKDAGSSNGDGADEEGDRQPSNSSKLQLATGKGTMSARECSICLSEFVDGEDVKLLPVCSHCFHVKCIDMWLFSHTTCPICRLGIQ</sequence>
<dbReference type="PROSITE" id="PS50089">
    <property type="entry name" value="ZF_RING_2"/>
    <property type="match status" value="1"/>
</dbReference>
<reference evidence="6" key="1">
    <citation type="submission" date="2021-01" db="EMBL/GenBank/DDBJ databases">
        <title>Adiantum capillus-veneris genome.</title>
        <authorList>
            <person name="Fang Y."/>
            <person name="Liao Q."/>
        </authorList>
    </citation>
    <scope>NUCLEOTIDE SEQUENCE</scope>
    <source>
        <strain evidence="6">H3</strain>
        <tissue evidence="6">Leaf</tissue>
    </source>
</reference>
<organism evidence="6 7">
    <name type="scientific">Adiantum capillus-veneris</name>
    <name type="common">Maidenhair fern</name>
    <dbReference type="NCBI Taxonomy" id="13818"/>
    <lineage>
        <taxon>Eukaryota</taxon>
        <taxon>Viridiplantae</taxon>
        <taxon>Streptophyta</taxon>
        <taxon>Embryophyta</taxon>
        <taxon>Tracheophyta</taxon>
        <taxon>Polypodiopsida</taxon>
        <taxon>Polypodiidae</taxon>
        <taxon>Polypodiales</taxon>
        <taxon>Pteridineae</taxon>
        <taxon>Pteridaceae</taxon>
        <taxon>Vittarioideae</taxon>
        <taxon>Adiantum</taxon>
    </lineage>
</organism>
<dbReference type="PANTHER" id="PTHR45676">
    <property type="entry name" value="RING-H2 FINGER PROTEIN ATL51-RELATED"/>
    <property type="match status" value="1"/>
</dbReference>
<feature type="chain" id="PRO_5038671415" description="RING-type domain-containing protein" evidence="4">
    <location>
        <begin position="25"/>
        <end position="245"/>
    </location>
</feature>
<dbReference type="EMBL" id="JABFUD020000008">
    <property type="protein sequence ID" value="KAI5076965.1"/>
    <property type="molecule type" value="Genomic_DNA"/>
</dbReference>
<comment type="caution">
    <text evidence="6">The sequence shown here is derived from an EMBL/GenBank/DDBJ whole genome shotgun (WGS) entry which is preliminary data.</text>
</comment>
<name>A0A9D4UZG6_ADICA</name>
<dbReference type="Pfam" id="PF13639">
    <property type="entry name" value="zf-RING_2"/>
    <property type="match status" value="1"/>
</dbReference>
<evidence type="ECO:0000256" key="1">
    <source>
        <dbReference type="PROSITE-ProRule" id="PRU00175"/>
    </source>
</evidence>
<gene>
    <name evidence="6" type="ORF">GOP47_0009030</name>
</gene>
<feature type="region of interest" description="Disordered" evidence="2">
    <location>
        <begin position="165"/>
        <end position="189"/>
    </location>
</feature>
<dbReference type="InterPro" id="IPR001841">
    <property type="entry name" value="Znf_RING"/>
</dbReference>
<keyword evidence="4" id="KW-0732">Signal</keyword>
<dbReference type="CDD" id="cd16461">
    <property type="entry name" value="RING-H2_EL5-like"/>
    <property type="match status" value="1"/>
</dbReference>
<evidence type="ECO:0000256" key="2">
    <source>
        <dbReference type="SAM" id="MobiDB-lite"/>
    </source>
</evidence>
<dbReference type="GO" id="GO:0008270">
    <property type="term" value="F:zinc ion binding"/>
    <property type="evidence" value="ECO:0007669"/>
    <property type="project" value="UniProtKB-KW"/>
</dbReference>
<dbReference type="InterPro" id="IPR013083">
    <property type="entry name" value="Znf_RING/FYVE/PHD"/>
</dbReference>
<feature type="domain" description="RING-type" evidence="5">
    <location>
        <begin position="199"/>
        <end position="241"/>
    </location>
</feature>
<keyword evidence="1" id="KW-0862">Zinc</keyword>
<dbReference type="SMART" id="SM00184">
    <property type="entry name" value="RING"/>
    <property type="match status" value="1"/>
</dbReference>
<evidence type="ECO:0000313" key="6">
    <source>
        <dbReference type="EMBL" id="KAI5076965.1"/>
    </source>
</evidence>
<accession>A0A9D4UZG6</accession>
<keyword evidence="7" id="KW-1185">Reference proteome</keyword>
<evidence type="ECO:0000256" key="3">
    <source>
        <dbReference type="SAM" id="Phobius"/>
    </source>
</evidence>